<dbReference type="Pfam" id="PF00102">
    <property type="entry name" value="Y_phosphatase"/>
    <property type="match status" value="2"/>
</dbReference>
<reference evidence="4 5" key="1">
    <citation type="submission" date="2018-04" db="EMBL/GenBank/DDBJ databases">
        <title>The genome of golden apple snail Pomacea canaliculata provides insight into stress tolerance and invasive adaptation.</title>
        <authorList>
            <person name="Liu C."/>
            <person name="Liu B."/>
            <person name="Ren Y."/>
            <person name="Zhang Y."/>
            <person name="Wang H."/>
            <person name="Li S."/>
            <person name="Jiang F."/>
            <person name="Yin L."/>
            <person name="Zhang G."/>
            <person name="Qian W."/>
            <person name="Fan W."/>
        </authorList>
    </citation>
    <scope>NUCLEOTIDE SEQUENCE [LARGE SCALE GENOMIC DNA]</scope>
    <source>
        <strain evidence="4">SZHN2017</strain>
        <tissue evidence="4">Muscle</tissue>
    </source>
</reference>
<sequence length="510" mass="56924">MNKSRINCEKARRTAWNLQLQRRLPPPPSPAPLAPPFKPAPAATAPPLQTALLQQSAPLLQRAPQQATSLLQTDSLQIALLQAVQVQLQPVPLQVAPLLQAVPLPQSAPIQAAPLLQSAPLQAAPLLQAVPLPQTAPLQTAPLLQTAIQAAPMLHISTLQAAPLQAAPMLRTAPLQAAPLAPQLKAPLRPRRHRRRRQNQTLKTTIVCFILLEVIADRGGIIAAVVILVIAIIIAVALFVVFWKRRNQQWCKARTRYRSTKLPRKRMKMKYFAQYLALLHKDSGLLFQEQFEELQKNSPRTYSFDAALADENKIKNRYVNIVPYDHTRVKLTVDSEVGGSDFINASYVPRKVDKYWPDEANSPERFGDITVELTSVTTCRNYTIRHFKISEDTQEERMVLQFFIPGWEDHGANLSPDDFLGFIQAVRLEARTREGPITVHCRYLFLLSPLKQYIFIHDVLKIIIDRKMKTLAGSNGVHDDSSAVVNLAFDPDDEADGEAAELCSTKATSL</sequence>
<dbReference type="InterPro" id="IPR029021">
    <property type="entry name" value="Prot-tyrosine_phosphatase-like"/>
</dbReference>
<feature type="compositionally biased region" description="Pro residues" evidence="1">
    <location>
        <begin position="24"/>
        <end position="39"/>
    </location>
</feature>
<dbReference type="OrthoDB" id="9993594at2759"/>
<dbReference type="GO" id="GO:0004725">
    <property type="term" value="F:protein tyrosine phosphatase activity"/>
    <property type="evidence" value="ECO:0007669"/>
    <property type="project" value="InterPro"/>
</dbReference>
<dbReference type="InterPro" id="IPR050348">
    <property type="entry name" value="Protein-Tyr_Phosphatase"/>
</dbReference>
<evidence type="ECO:0000256" key="2">
    <source>
        <dbReference type="SAM" id="Phobius"/>
    </source>
</evidence>
<evidence type="ECO:0000256" key="1">
    <source>
        <dbReference type="SAM" id="MobiDB-lite"/>
    </source>
</evidence>
<gene>
    <name evidence="4" type="ORF">C0Q70_11149</name>
</gene>
<dbReference type="Gene3D" id="3.90.190.10">
    <property type="entry name" value="Protein tyrosine phosphatase superfamily"/>
    <property type="match status" value="2"/>
</dbReference>
<name>A0A2T7P570_POMCA</name>
<dbReference type="STRING" id="400727.A0A2T7P570"/>
<dbReference type="SMART" id="SM00194">
    <property type="entry name" value="PTPc"/>
    <property type="match status" value="1"/>
</dbReference>
<organism evidence="4 5">
    <name type="scientific">Pomacea canaliculata</name>
    <name type="common">Golden apple snail</name>
    <dbReference type="NCBI Taxonomy" id="400727"/>
    <lineage>
        <taxon>Eukaryota</taxon>
        <taxon>Metazoa</taxon>
        <taxon>Spiralia</taxon>
        <taxon>Lophotrochozoa</taxon>
        <taxon>Mollusca</taxon>
        <taxon>Gastropoda</taxon>
        <taxon>Caenogastropoda</taxon>
        <taxon>Architaenioglossa</taxon>
        <taxon>Ampullarioidea</taxon>
        <taxon>Ampullariidae</taxon>
        <taxon>Pomacea</taxon>
    </lineage>
</organism>
<dbReference type="AlphaFoldDB" id="A0A2T7P570"/>
<dbReference type="Proteomes" id="UP000245119">
    <property type="component" value="Linkage Group LG6"/>
</dbReference>
<feature type="transmembrane region" description="Helical" evidence="2">
    <location>
        <begin position="200"/>
        <end position="216"/>
    </location>
</feature>
<accession>A0A2T7P570</accession>
<feature type="region of interest" description="Disordered" evidence="1">
    <location>
        <begin position="20"/>
        <end position="44"/>
    </location>
</feature>
<dbReference type="PANTHER" id="PTHR19134:SF449">
    <property type="entry name" value="TYROSINE-PROTEIN PHOSPHATASE 1"/>
    <property type="match status" value="1"/>
</dbReference>
<proteinExistence type="predicted"/>
<keyword evidence="2" id="KW-0812">Transmembrane</keyword>
<feature type="domain" description="Tyrosine-protein phosphatase" evidence="3">
    <location>
        <begin position="287"/>
        <end position="441"/>
    </location>
</feature>
<dbReference type="InterPro" id="IPR000242">
    <property type="entry name" value="PTP_cat"/>
</dbReference>
<keyword evidence="2" id="KW-1133">Transmembrane helix</keyword>
<evidence type="ECO:0000259" key="3">
    <source>
        <dbReference type="PROSITE" id="PS50055"/>
    </source>
</evidence>
<dbReference type="PANTHER" id="PTHR19134">
    <property type="entry name" value="RECEPTOR-TYPE TYROSINE-PROTEIN PHOSPHATASE"/>
    <property type="match status" value="1"/>
</dbReference>
<dbReference type="SUPFAM" id="SSF52799">
    <property type="entry name" value="(Phosphotyrosine protein) phosphatases II"/>
    <property type="match status" value="1"/>
</dbReference>
<dbReference type="EMBL" id="PZQS01000006">
    <property type="protein sequence ID" value="PVD28560.1"/>
    <property type="molecule type" value="Genomic_DNA"/>
</dbReference>
<keyword evidence="5" id="KW-1185">Reference proteome</keyword>
<protein>
    <recommendedName>
        <fullName evidence="3">Tyrosine-protein phosphatase domain-containing protein</fullName>
    </recommendedName>
</protein>
<comment type="caution">
    <text evidence="4">The sequence shown here is derived from an EMBL/GenBank/DDBJ whole genome shotgun (WGS) entry which is preliminary data.</text>
</comment>
<evidence type="ECO:0000313" key="5">
    <source>
        <dbReference type="Proteomes" id="UP000245119"/>
    </source>
</evidence>
<feature type="transmembrane region" description="Helical" evidence="2">
    <location>
        <begin position="222"/>
        <end position="243"/>
    </location>
</feature>
<evidence type="ECO:0000313" key="4">
    <source>
        <dbReference type="EMBL" id="PVD28560.1"/>
    </source>
</evidence>
<dbReference type="PROSITE" id="PS50055">
    <property type="entry name" value="TYR_PHOSPHATASE_PTP"/>
    <property type="match status" value="1"/>
</dbReference>
<keyword evidence="2" id="KW-0472">Membrane</keyword>